<keyword evidence="4" id="KW-1185">Reference proteome</keyword>
<evidence type="ECO:0000313" key="3">
    <source>
        <dbReference type="EMBL" id="MDQ0361569.1"/>
    </source>
</evidence>
<feature type="compositionally biased region" description="Basic and acidic residues" evidence="1">
    <location>
        <begin position="194"/>
        <end position="203"/>
    </location>
</feature>
<name>A0ABU0E3V0_9FIRM</name>
<evidence type="ECO:0000256" key="2">
    <source>
        <dbReference type="SAM" id="SignalP"/>
    </source>
</evidence>
<dbReference type="InterPro" id="IPR013783">
    <property type="entry name" value="Ig-like_fold"/>
</dbReference>
<evidence type="ECO:0008006" key="5">
    <source>
        <dbReference type="Google" id="ProtNLM"/>
    </source>
</evidence>
<dbReference type="Proteomes" id="UP001230220">
    <property type="component" value="Unassembled WGS sequence"/>
</dbReference>
<dbReference type="RefSeq" id="WP_307408418.1">
    <property type="nucleotide sequence ID" value="NZ_JAUSUR010000004.1"/>
</dbReference>
<feature type="signal peptide" evidence="2">
    <location>
        <begin position="1"/>
        <end position="21"/>
    </location>
</feature>
<feature type="region of interest" description="Disordered" evidence="1">
    <location>
        <begin position="185"/>
        <end position="234"/>
    </location>
</feature>
<proteinExistence type="predicted"/>
<dbReference type="PROSITE" id="PS51257">
    <property type="entry name" value="PROKAR_LIPOPROTEIN"/>
    <property type="match status" value="1"/>
</dbReference>
<evidence type="ECO:0000313" key="4">
    <source>
        <dbReference type="Proteomes" id="UP001230220"/>
    </source>
</evidence>
<keyword evidence="2" id="KW-0732">Signal</keyword>
<evidence type="ECO:0000256" key="1">
    <source>
        <dbReference type="SAM" id="MobiDB-lite"/>
    </source>
</evidence>
<feature type="chain" id="PRO_5045449418" description="HYR domain-containing protein" evidence="2">
    <location>
        <begin position="22"/>
        <end position="289"/>
    </location>
</feature>
<sequence length="289" mass="32440">MNKKRKLRLYAFFFFTVFVLGGCDLFEADVSTAHEITFQEKVEINYKEKNVDTCSFVLNVDGHNIKKSAIDSDKRKIYISNYEVSCGSISTQKMGEVTIDYKVEEDIFTLTVEIKDLESPVIELSKETFEITEGETLSIKEHISVKDNVDKADEVKVEIGKFDVNKIGNQEIEIKAIDTSGNSTTTSVKVVVKKKPEEQKPEEQNNSNSSNDGQNSSNQNSTQQNSNQTQQKPSPYIKDFLFVDGYNRITAPQSCQKEMLEAFSKGSSATCNDILDASGDPIGQRLTVY</sequence>
<comment type="caution">
    <text evidence="3">The sequence shown here is derived from an EMBL/GenBank/DDBJ whole genome shotgun (WGS) entry which is preliminary data.</text>
</comment>
<accession>A0ABU0E3V0</accession>
<protein>
    <recommendedName>
        <fullName evidence="5">HYR domain-containing protein</fullName>
    </recommendedName>
</protein>
<dbReference type="Gene3D" id="2.60.40.10">
    <property type="entry name" value="Immunoglobulins"/>
    <property type="match status" value="1"/>
</dbReference>
<organism evidence="3 4">
    <name type="scientific">Breznakia pachnodae</name>
    <dbReference type="NCBI Taxonomy" id="265178"/>
    <lineage>
        <taxon>Bacteria</taxon>
        <taxon>Bacillati</taxon>
        <taxon>Bacillota</taxon>
        <taxon>Erysipelotrichia</taxon>
        <taxon>Erysipelotrichales</taxon>
        <taxon>Erysipelotrichaceae</taxon>
        <taxon>Breznakia</taxon>
    </lineage>
</organism>
<gene>
    <name evidence="3" type="ORF">J2S15_002319</name>
</gene>
<feature type="compositionally biased region" description="Low complexity" evidence="1">
    <location>
        <begin position="204"/>
        <end position="234"/>
    </location>
</feature>
<dbReference type="EMBL" id="JAUSUR010000004">
    <property type="protein sequence ID" value="MDQ0361569.1"/>
    <property type="molecule type" value="Genomic_DNA"/>
</dbReference>
<reference evidence="3 4" key="1">
    <citation type="submission" date="2023-07" db="EMBL/GenBank/DDBJ databases">
        <title>Genomic Encyclopedia of Type Strains, Phase IV (KMG-IV): sequencing the most valuable type-strain genomes for metagenomic binning, comparative biology and taxonomic classification.</title>
        <authorList>
            <person name="Goeker M."/>
        </authorList>
    </citation>
    <scope>NUCLEOTIDE SEQUENCE [LARGE SCALE GENOMIC DNA]</scope>
    <source>
        <strain evidence="3 4">DSM 16784</strain>
    </source>
</reference>